<gene>
    <name evidence="5" type="primary">chbR</name>
    <name evidence="5" type="ORF">NCTC11190_01003</name>
</gene>
<proteinExistence type="predicted"/>
<reference evidence="5 6" key="1">
    <citation type="submission" date="2018-06" db="EMBL/GenBank/DDBJ databases">
        <authorList>
            <consortium name="Pathogen Informatics"/>
            <person name="Doyle S."/>
        </authorList>
    </citation>
    <scope>NUCLEOTIDE SEQUENCE [LARGE SCALE GENOMIC DNA]</scope>
    <source>
        <strain evidence="5 6">NCTC11190</strain>
    </source>
</reference>
<dbReference type="PROSITE" id="PS01124">
    <property type="entry name" value="HTH_ARAC_FAMILY_2"/>
    <property type="match status" value="1"/>
</dbReference>
<feature type="domain" description="HTH araC/xylS-type" evidence="4">
    <location>
        <begin position="177"/>
        <end position="275"/>
    </location>
</feature>
<evidence type="ECO:0000256" key="1">
    <source>
        <dbReference type="ARBA" id="ARBA00023015"/>
    </source>
</evidence>
<dbReference type="Proteomes" id="UP000255233">
    <property type="component" value="Unassembled WGS sequence"/>
</dbReference>
<dbReference type="SUPFAM" id="SSF46689">
    <property type="entry name" value="Homeodomain-like"/>
    <property type="match status" value="2"/>
</dbReference>
<dbReference type="PANTHER" id="PTHR46796">
    <property type="entry name" value="HTH-TYPE TRANSCRIPTIONAL ACTIVATOR RHAS-RELATED"/>
    <property type="match status" value="1"/>
</dbReference>
<dbReference type="SMART" id="SM00342">
    <property type="entry name" value="HTH_ARAC"/>
    <property type="match status" value="1"/>
</dbReference>
<dbReference type="InterPro" id="IPR018062">
    <property type="entry name" value="HTH_AraC-typ_CS"/>
</dbReference>
<dbReference type="AlphaFoldDB" id="A0A379MQ72"/>
<dbReference type="Pfam" id="PF12833">
    <property type="entry name" value="HTH_18"/>
    <property type="match status" value="1"/>
</dbReference>
<dbReference type="OrthoDB" id="4480133at2"/>
<keyword evidence="1" id="KW-0805">Transcription regulation</keyword>
<protein>
    <submittedName>
        <fullName evidence="5">Chb operon repressor</fullName>
    </submittedName>
</protein>
<dbReference type="Gene3D" id="1.10.10.60">
    <property type="entry name" value="Homeodomain-like"/>
    <property type="match status" value="2"/>
</dbReference>
<dbReference type="InterPro" id="IPR050204">
    <property type="entry name" value="AraC_XylS_family_regulators"/>
</dbReference>
<dbReference type="InterPro" id="IPR018060">
    <property type="entry name" value="HTH_AraC"/>
</dbReference>
<name>A0A379MQ72_9BACT</name>
<organism evidence="5 6">
    <name type="scientific">Rikenella microfusus</name>
    <dbReference type="NCBI Taxonomy" id="28139"/>
    <lineage>
        <taxon>Bacteria</taxon>
        <taxon>Pseudomonadati</taxon>
        <taxon>Bacteroidota</taxon>
        <taxon>Bacteroidia</taxon>
        <taxon>Bacteroidales</taxon>
        <taxon>Rikenellaceae</taxon>
        <taxon>Rikenella</taxon>
    </lineage>
</organism>
<dbReference type="InterPro" id="IPR054015">
    <property type="entry name" value="ExsA-like_N"/>
</dbReference>
<evidence type="ECO:0000256" key="2">
    <source>
        <dbReference type="ARBA" id="ARBA00023125"/>
    </source>
</evidence>
<evidence type="ECO:0000313" key="5">
    <source>
        <dbReference type="EMBL" id="SUE33791.1"/>
    </source>
</evidence>
<sequence>MDNTTPSVIFRHQSDSNVGIQTVRYGRNAIGYIEQGTKLIHLADKYVTVQAGELFHLNRGTHYVENSPQDASHPFRQTLFFYTPADLRNSFTPQENITAVNRLCALCRNRTEVYTYPAWPVIEDFFRSVHRFVAAQVHLSNPELGHLKLCELVQLLMTRPGCCICRPVCASFSDGPHTLPEVVRENVLSGAGLQELAALCGMSLSMFKNEFRRHFHTSPHRWLNEQRLAHARLQLITSPRSVAEIARECRFNNPSHFIKLFRERFGATPSAYRRNYDKK</sequence>
<dbReference type="InterPro" id="IPR009057">
    <property type="entry name" value="Homeodomain-like_sf"/>
</dbReference>
<dbReference type="RefSeq" id="WP_027290306.1">
    <property type="nucleotide sequence ID" value="NZ_CALVFX010000002.1"/>
</dbReference>
<dbReference type="PROSITE" id="PS00041">
    <property type="entry name" value="HTH_ARAC_FAMILY_1"/>
    <property type="match status" value="1"/>
</dbReference>
<evidence type="ECO:0000313" key="6">
    <source>
        <dbReference type="Proteomes" id="UP000255233"/>
    </source>
</evidence>
<keyword evidence="6" id="KW-1185">Reference proteome</keyword>
<dbReference type="STRING" id="880526.GCA_000427365_00443"/>
<dbReference type="PRINTS" id="PR00032">
    <property type="entry name" value="HTHARAC"/>
</dbReference>
<dbReference type="Pfam" id="PF22200">
    <property type="entry name" value="ExsA_N"/>
    <property type="match status" value="1"/>
</dbReference>
<evidence type="ECO:0000259" key="4">
    <source>
        <dbReference type="PROSITE" id="PS01124"/>
    </source>
</evidence>
<dbReference type="GO" id="GO:0043565">
    <property type="term" value="F:sequence-specific DNA binding"/>
    <property type="evidence" value="ECO:0007669"/>
    <property type="project" value="InterPro"/>
</dbReference>
<dbReference type="GO" id="GO:0003700">
    <property type="term" value="F:DNA-binding transcription factor activity"/>
    <property type="evidence" value="ECO:0007669"/>
    <property type="project" value="InterPro"/>
</dbReference>
<dbReference type="InterPro" id="IPR020449">
    <property type="entry name" value="Tscrpt_reg_AraC-type_HTH"/>
</dbReference>
<accession>A0A379MQ72</accession>
<dbReference type="EMBL" id="UGVL01000001">
    <property type="protein sequence ID" value="SUE33791.1"/>
    <property type="molecule type" value="Genomic_DNA"/>
</dbReference>
<keyword evidence="3" id="KW-0804">Transcription</keyword>
<keyword evidence="2" id="KW-0238">DNA-binding</keyword>
<evidence type="ECO:0000256" key="3">
    <source>
        <dbReference type="ARBA" id="ARBA00023163"/>
    </source>
</evidence>